<evidence type="ECO:0000313" key="3">
    <source>
        <dbReference type="Proteomes" id="UP000054715"/>
    </source>
</evidence>
<name>A0A0W0UNA3_9GAMM</name>
<dbReference type="RefSeq" id="WP_238583684.1">
    <property type="nucleotide sequence ID" value="NZ_CAAAJF010000006.1"/>
</dbReference>
<evidence type="ECO:0000259" key="1">
    <source>
        <dbReference type="Pfam" id="PF01636"/>
    </source>
</evidence>
<dbReference type="InterPro" id="IPR002575">
    <property type="entry name" value="Aminoglycoside_PTrfase"/>
</dbReference>
<dbReference type="EMBL" id="LNYG01000012">
    <property type="protein sequence ID" value="KTD09358.1"/>
    <property type="molecule type" value="Genomic_DNA"/>
</dbReference>
<dbReference type="PATRIC" id="fig|455.5.peg.756"/>
<gene>
    <name evidence="2" type="ORF">Ljam_0708</name>
</gene>
<accession>A0A0W0UNA3</accession>
<dbReference type="InterPro" id="IPR011009">
    <property type="entry name" value="Kinase-like_dom_sf"/>
</dbReference>
<keyword evidence="2" id="KW-0808">Transferase</keyword>
<dbReference type="AlphaFoldDB" id="A0A0W0UNA3"/>
<reference evidence="2 3" key="1">
    <citation type="submission" date="2015-11" db="EMBL/GenBank/DDBJ databases">
        <title>Genomic analysis of 38 Legionella species identifies large and diverse effector repertoires.</title>
        <authorList>
            <person name="Burstein D."/>
            <person name="Amaro F."/>
            <person name="Zusman T."/>
            <person name="Lifshitz Z."/>
            <person name="Cohen O."/>
            <person name="Gilbert J.A."/>
            <person name="Pupko T."/>
            <person name="Shuman H.A."/>
            <person name="Segal G."/>
        </authorList>
    </citation>
    <scope>NUCLEOTIDE SEQUENCE [LARGE SCALE GENOMIC DNA]</scope>
    <source>
        <strain evidence="2 3">JA-26-G1-E2</strain>
    </source>
</reference>
<comment type="caution">
    <text evidence="2">The sequence shown here is derived from an EMBL/GenBank/DDBJ whole genome shotgun (WGS) entry which is preliminary data.</text>
</comment>
<dbReference type="GO" id="GO:0016740">
    <property type="term" value="F:transferase activity"/>
    <property type="evidence" value="ECO:0007669"/>
    <property type="project" value="UniProtKB-KW"/>
</dbReference>
<dbReference type="SUPFAM" id="SSF56112">
    <property type="entry name" value="Protein kinase-like (PK-like)"/>
    <property type="match status" value="1"/>
</dbReference>
<protein>
    <submittedName>
        <fullName evidence="2">Phosphotransferase enzyme family protein</fullName>
    </submittedName>
</protein>
<organism evidence="2 3">
    <name type="scientific">Legionella jamestowniensis</name>
    <dbReference type="NCBI Taxonomy" id="455"/>
    <lineage>
        <taxon>Bacteria</taxon>
        <taxon>Pseudomonadati</taxon>
        <taxon>Pseudomonadota</taxon>
        <taxon>Gammaproteobacteria</taxon>
        <taxon>Legionellales</taxon>
        <taxon>Legionellaceae</taxon>
        <taxon>Legionella</taxon>
    </lineage>
</organism>
<dbReference type="Pfam" id="PF01636">
    <property type="entry name" value="APH"/>
    <property type="match status" value="1"/>
</dbReference>
<dbReference type="STRING" id="455.Ljam_0708"/>
<feature type="domain" description="Aminoglycoside phosphotransferase" evidence="1">
    <location>
        <begin position="59"/>
        <end position="265"/>
    </location>
</feature>
<dbReference type="Gene3D" id="3.90.1200.10">
    <property type="match status" value="1"/>
</dbReference>
<evidence type="ECO:0000313" key="2">
    <source>
        <dbReference type="EMBL" id="KTD09358.1"/>
    </source>
</evidence>
<proteinExistence type="predicted"/>
<sequence>MMTTELNESNPNRESIKWACDTLLSLGYTLKSNVSEKIQDTPWSFVTRFQTNKGIIYLKQTPEQLALEAPITQLLYTQFQAPVPKIIAHHTQLHCFLMQDAGGPLRDGLRKKFDANLLCQAVEQFSSLQVAVTEHVNVFLGMGVPDWRLDKLPNLYMQLLSQKEILLADGLSELELDELEALLPKVSDLCKKLSAYSIKQTLVQCDFHDNNILIEEQSGNITFIDLGEIVISHPFFSLVGCLRQVKTHHALTDKDDAYLQLIEAYLRNYMKCESRDHLLKTLKIAQVLWCIYEALAQYRLRLACDPIRFMRVQRYGKLSGRLKEFMNASITKI</sequence>
<dbReference type="Proteomes" id="UP000054715">
    <property type="component" value="Unassembled WGS sequence"/>
</dbReference>